<dbReference type="InterPro" id="IPR000571">
    <property type="entry name" value="Znf_CCCH"/>
</dbReference>
<dbReference type="Pfam" id="PF23030">
    <property type="entry name" value="SCAF11-like_C"/>
    <property type="match status" value="1"/>
</dbReference>
<feature type="region of interest" description="Disordered" evidence="5">
    <location>
        <begin position="1"/>
        <end position="52"/>
    </location>
</feature>
<dbReference type="EMBL" id="OX451737">
    <property type="protein sequence ID" value="CAI8598849.1"/>
    <property type="molecule type" value="Genomic_DNA"/>
</dbReference>
<evidence type="ECO:0000256" key="4">
    <source>
        <dbReference type="PROSITE-ProRule" id="PRU00723"/>
    </source>
</evidence>
<dbReference type="GO" id="GO:0008270">
    <property type="term" value="F:zinc ion binding"/>
    <property type="evidence" value="ECO:0007669"/>
    <property type="project" value="UniProtKB-KW"/>
</dbReference>
<feature type="region of interest" description="Disordered" evidence="5">
    <location>
        <begin position="278"/>
        <end position="297"/>
    </location>
</feature>
<keyword evidence="1 4" id="KW-0479">Metal-binding</keyword>
<dbReference type="Gene3D" id="4.10.1000.10">
    <property type="entry name" value="Zinc finger, CCCH-type"/>
    <property type="match status" value="1"/>
</dbReference>
<evidence type="ECO:0000256" key="3">
    <source>
        <dbReference type="ARBA" id="ARBA00022833"/>
    </source>
</evidence>
<dbReference type="AlphaFoldDB" id="A0AAV0ZM24"/>
<feature type="compositionally biased region" description="Basic and acidic residues" evidence="5">
    <location>
        <begin position="126"/>
        <end position="136"/>
    </location>
</feature>
<feature type="compositionally biased region" description="Basic and acidic residues" evidence="5">
    <location>
        <begin position="812"/>
        <end position="823"/>
    </location>
</feature>
<feature type="zinc finger region" description="C3H1-type" evidence="4">
    <location>
        <begin position="230"/>
        <end position="258"/>
    </location>
</feature>
<feature type="region of interest" description="Disordered" evidence="5">
    <location>
        <begin position="521"/>
        <end position="614"/>
    </location>
</feature>
<feature type="compositionally biased region" description="Basic and acidic residues" evidence="5">
    <location>
        <begin position="557"/>
        <end position="570"/>
    </location>
</feature>
<feature type="domain" description="C3H1-type" evidence="6">
    <location>
        <begin position="230"/>
        <end position="258"/>
    </location>
</feature>
<evidence type="ECO:0000313" key="8">
    <source>
        <dbReference type="Proteomes" id="UP001157006"/>
    </source>
</evidence>
<feature type="domain" description="C3H1-type" evidence="6">
    <location>
        <begin position="295"/>
        <end position="322"/>
    </location>
</feature>
<dbReference type="Gene3D" id="3.30.1370.210">
    <property type="match status" value="1"/>
</dbReference>
<dbReference type="SMART" id="SM00356">
    <property type="entry name" value="ZnF_C3H1"/>
    <property type="match status" value="3"/>
</dbReference>
<keyword evidence="3 4" id="KW-0862">Zinc</keyword>
<evidence type="ECO:0000256" key="1">
    <source>
        <dbReference type="ARBA" id="ARBA00022723"/>
    </source>
</evidence>
<feature type="domain" description="C3H1-type" evidence="6">
    <location>
        <begin position="141"/>
        <end position="168"/>
    </location>
</feature>
<feature type="compositionally biased region" description="Basic and acidic residues" evidence="5">
    <location>
        <begin position="360"/>
        <end position="386"/>
    </location>
</feature>
<dbReference type="Pfam" id="PF18044">
    <property type="entry name" value="zf-CCCH_4"/>
    <property type="match status" value="1"/>
</dbReference>
<dbReference type="PANTHER" id="PTHR36886">
    <property type="entry name" value="PROTEIN FRIGIDA-ESSENTIAL 1"/>
    <property type="match status" value="1"/>
</dbReference>
<dbReference type="InterPro" id="IPR036855">
    <property type="entry name" value="Znf_CCCH_sf"/>
</dbReference>
<dbReference type="InterPro" id="IPR057031">
    <property type="entry name" value="SFR19-like_C"/>
</dbReference>
<gene>
    <name evidence="7" type="ORF">VFH_II147560</name>
</gene>
<feature type="compositionally biased region" description="Basic and acidic residues" evidence="5">
    <location>
        <begin position="1"/>
        <end position="19"/>
    </location>
</feature>
<evidence type="ECO:0000256" key="2">
    <source>
        <dbReference type="ARBA" id="ARBA00022771"/>
    </source>
</evidence>
<organism evidence="7 8">
    <name type="scientific">Vicia faba</name>
    <name type="common">Broad bean</name>
    <name type="synonym">Faba vulgaris</name>
    <dbReference type="NCBI Taxonomy" id="3906"/>
    <lineage>
        <taxon>Eukaryota</taxon>
        <taxon>Viridiplantae</taxon>
        <taxon>Streptophyta</taxon>
        <taxon>Embryophyta</taxon>
        <taxon>Tracheophyta</taxon>
        <taxon>Spermatophyta</taxon>
        <taxon>Magnoliopsida</taxon>
        <taxon>eudicotyledons</taxon>
        <taxon>Gunneridae</taxon>
        <taxon>Pentapetalae</taxon>
        <taxon>rosids</taxon>
        <taxon>fabids</taxon>
        <taxon>Fabales</taxon>
        <taxon>Fabaceae</taxon>
        <taxon>Papilionoideae</taxon>
        <taxon>50 kb inversion clade</taxon>
        <taxon>NPAAA clade</taxon>
        <taxon>Hologalegina</taxon>
        <taxon>IRL clade</taxon>
        <taxon>Fabeae</taxon>
        <taxon>Vicia</taxon>
    </lineage>
</organism>
<dbReference type="PANTHER" id="PTHR36886:SF8">
    <property type="entry name" value="ZINC FINGER CCCH DOMAIN-CONTAINING PROTEIN 38"/>
    <property type="match status" value="1"/>
</dbReference>
<feature type="compositionally biased region" description="Low complexity" evidence="5">
    <location>
        <begin position="22"/>
        <end position="34"/>
    </location>
</feature>
<evidence type="ECO:0000259" key="6">
    <source>
        <dbReference type="PROSITE" id="PS50103"/>
    </source>
</evidence>
<sequence length="909" mass="101270">MSGSDRKRSSKWDLSDEPKFTSSSKPIRSARSSADVAGSNSSKWAYSEGNDNLRPVMRYSSKEYFSGDRCSNEEDAMIKDHRVLDTRKWDTDGSYEEWKQKRHSRSPKNAWSRSSRSRSRSPPRGYRRDSGVDDRKRMRVGGSTRPCRDFAAGNCRRGSLCNFVHHDDQNHEDSWEGSCRMGASCKYVHDNDSDGYGKVSVDEFTREREDGGAPRYFATHEREDRPLKSGRSNEACINFAKGGRCRMGTSCKFVHDNDSDGYGKVFMDEFTREREIDRRHRDDSFEQRGGHVPSRTSDTPCKFFASGNCRNGKYCRFSHDRQAFKSPNRRLRDDRWARNPGGDHQMDRRKLSDSISPNRRLRDDRWGSDGDLADSDRVGDRPKRSDIISVSDTAKLMENESGNVGATEPGFTALPMTDEWGHGLDKSRLHGTPPISNDKKEANRWLAGNTGANMHGSQSLGTADIWPGDAEMSPDWNYKTGSSSHMEEDAQNKRGISQDDTYLAISEQDRIQLAPGQSINQNAQNVNPLHTSSSHAVGQSQLDVRTFPSREGTVDATHSREVSSTEKKYSVEPNPLHTSSSHAVGQSQLDVRTFPSREGTVDATRSQEASTEKKHNVEPNIMDSGLSQVGSINPPTQNAVSNEQLAQLTDLSASLAHILGSGQQLPQLYAALNSHDLNDSPSQANTQVPAMPVSNTCIKPDPAVGLSKQYDPMNGSNEQKNADASGVPPTIPPSKNIAKVEILPQLSNLGKQIYGDSIKGASSELIMSDNLIRLQPGHNTVVYNNEEVAKERKNSQDDLKSTKENGPQNMDQDGKSDDAKQTKDTKGIRAFKFALAEFVKELLKPAWKEGQIDKENYKTIVKKVVEKVSSTMQGANIPQTQEKIDQYLSFSKPKVNKLVQAYVEKVQKG</sequence>
<dbReference type="Proteomes" id="UP001157006">
    <property type="component" value="Chromosome 2"/>
</dbReference>
<dbReference type="InterPro" id="IPR052650">
    <property type="entry name" value="Zinc_finger_CCCH"/>
</dbReference>
<feature type="region of interest" description="Disordered" evidence="5">
    <location>
        <begin position="91"/>
        <end position="143"/>
    </location>
</feature>
<keyword evidence="8" id="KW-1185">Reference proteome</keyword>
<dbReference type="InterPro" id="IPR041367">
    <property type="entry name" value="Znf-CCCH_4"/>
</dbReference>
<feature type="region of interest" description="Disordered" evidence="5">
    <location>
        <begin position="326"/>
        <end position="410"/>
    </location>
</feature>
<dbReference type="Pfam" id="PF14608">
    <property type="entry name" value="zf-CCCH_2"/>
    <property type="match status" value="1"/>
</dbReference>
<proteinExistence type="predicted"/>
<feature type="region of interest" description="Disordered" evidence="5">
    <location>
        <begin position="787"/>
        <end position="823"/>
    </location>
</feature>
<feature type="zinc finger region" description="C3H1-type" evidence="4">
    <location>
        <begin position="295"/>
        <end position="322"/>
    </location>
</feature>
<name>A0AAV0ZM24_VICFA</name>
<reference evidence="7 8" key="1">
    <citation type="submission" date="2023-01" db="EMBL/GenBank/DDBJ databases">
        <authorList>
            <person name="Kreplak J."/>
        </authorList>
    </citation>
    <scope>NUCLEOTIDE SEQUENCE [LARGE SCALE GENOMIC DNA]</scope>
</reference>
<evidence type="ECO:0000256" key="5">
    <source>
        <dbReference type="SAM" id="MobiDB-lite"/>
    </source>
</evidence>
<keyword evidence="2 4" id="KW-0863">Zinc-finger</keyword>
<feature type="compositionally biased region" description="Basic and acidic residues" evidence="5">
    <location>
        <begin position="278"/>
        <end position="289"/>
    </location>
</feature>
<dbReference type="Pfam" id="PF00642">
    <property type="entry name" value="zf-CCCH"/>
    <property type="match status" value="2"/>
</dbReference>
<feature type="compositionally biased region" description="Basic and acidic residues" evidence="5">
    <location>
        <begin position="787"/>
        <end position="803"/>
    </location>
</feature>
<feature type="compositionally biased region" description="Polar residues" evidence="5">
    <location>
        <begin position="521"/>
        <end position="543"/>
    </location>
</feature>
<feature type="zinc finger region" description="C3H1-type" evidence="4">
    <location>
        <begin position="141"/>
        <end position="168"/>
    </location>
</feature>
<accession>A0AAV0ZM24</accession>
<dbReference type="PROSITE" id="PS50103">
    <property type="entry name" value="ZF_C3H1"/>
    <property type="match status" value="3"/>
</dbReference>
<dbReference type="SUPFAM" id="SSF90229">
    <property type="entry name" value="CCCH zinc finger"/>
    <property type="match status" value="2"/>
</dbReference>
<protein>
    <recommendedName>
        <fullName evidence="6">C3H1-type domain-containing protein</fullName>
    </recommendedName>
</protein>
<feature type="compositionally biased region" description="Polar residues" evidence="5">
    <location>
        <begin position="576"/>
        <end position="590"/>
    </location>
</feature>
<evidence type="ECO:0000313" key="7">
    <source>
        <dbReference type="EMBL" id="CAI8598849.1"/>
    </source>
</evidence>